<protein>
    <submittedName>
        <fullName evidence="2">HDC10130</fullName>
    </submittedName>
</protein>
<sequence length="112" mass="12340">MANSQLQLLLLLRMLLLLLLLLPQAKHQMSLTINRRCCCLRTSEIQAKSQGQSQVQSLFPIGNRFFGAQPSAGTPGDSHTFLGGQRMECSAQSPIPQSLCHSLMHFGAIHCH</sequence>
<dbReference type="AlphaFoldDB" id="Q6IL76"/>
<accession>Q6IL76</accession>
<evidence type="ECO:0000256" key="1">
    <source>
        <dbReference type="SAM" id="SignalP"/>
    </source>
</evidence>
<keyword evidence="1" id="KW-0732">Signal</keyword>
<gene>
    <name evidence="2" type="ORF">HDC10130</name>
</gene>
<evidence type="ECO:0000313" key="2">
    <source>
        <dbReference type="EMBL" id="DAA02985.1"/>
    </source>
</evidence>
<name>Q6IL76_DROME</name>
<dbReference type="EMBL" id="BK002140">
    <property type="protein sequence ID" value="DAA02985.1"/>
    <property type="molecule type" value="Genomic_DNA"/>
</dbReference>
<feature type="signal peptide" evidence="1">
    <location>
        <begin position="1"/>
        <end position="27"/>
    </location>
</feature>
<feature type="chain" id="PRO_5004275850" evidence="1">
    <location>
        <begin position="28"/>
        <end position="112"/>
    </location>
</feature>
<proteinExistence type="predicted"/>
<organism evidence="2">
    <name type="scientific">Drosophila melanogaster</name>
    <name type="common">Fruit fly</name>
    <dbReference type="NCBI Taxonomy" id="7227"/>
    <lineage>
        <taxon>Eukaryota</taxon>
        <taxon>Metazoa</taxon>
        <taxon>Ecdysozoa</taxon>
        <taxon>Arthropoda</taxon>
        <taxon>Hexapoda</taxon>
        <taxon>Insecta</taxon>
        <taxon>Pterygota</taxon>
        <taxon>Neoptera</taxon>
        <taxon>Endopterygota</taxon>
        <taxon>Diptera</taxon>
        <taxon>Brachycera</taxon>
        <taxon>Muscomorpha</taxon>
        <taxon>Ephydroidea</taxon>
        <taxon>Drosophilidae</taxon>
        <taxon>Drosophila</taxon>
        <taxon>Sophophora</taxon>
    </lineage>
</organism>
<reference evidence="2" key="1">
    <citation type="journal article" date="2003" name="Genome Biol.">
        <title>An integrated gene annotation and transcriptional profiling approach towards the full gene content of the Drosophila genome.</title>
        <authorList>
            <person name="Hild M."/>
            <person name="Beckmann B."/>
            <person name="Haas S.A."/>
            <person name="Koch B."/>
            <person name="Solovyev V."/>
            <person name="Busold C."/>
            <person name="Fellenberg K."/>
            <person name="Boutros M."/>
            <person name="Vingron M."/>
            <person name="Sauer F."/>
            <person name="Hoheisel J.D."/>
            <person name="Paro R."/>
        </authorList>
    </citation>
    <scope>NUCLEOTIDE SEQUENCE</scope>
</reference>